<evidence type="ECO:0000259" key="5">
    <source>
        <dbReference type="Pfam" id="PF02875"/>
    </source>
</evidence>
<dbReference type="PANTHER" id="PTHR43024:SF1">
    <property type="entry name" value="UDP-N-ACETYLMURAMOYL-TRIPEPTIDE--D-ALANYL-D-ALANINE LIGASE"/>
    <property type="match status" value="1"/>
</dbReference>
<feature type="domain" description="Mur ligase C-terminal" evidence="5">
    <location>
        <begin position="373"/>
        <end position="489"/>
    </location>
</feature>
<feature type="transmembrane region" description="Helical" evidence="4">
    <location>
        <begin position="6"/>
        <end position="27"/>
    </location>
</feature>
<organism evidence="7 8">
    <name type="scientific">Candidatus Staskawiczbacteria bacterium RIFCSPHIGHO2_01_FULL_41_41</name>
    <dbReference type="NCBI Taxonomy" id="1802203"/>
    <lineage>
        <taxon>Bacteria</taxon>
        <taxon>Candidatus Staskawicziibacteriota</taxon>
    </lineage>
</organism>
<dbReference type="GO" id="GO:0005524">
    <property type="term" value="F:ATP binding"/>
    <property type="evidence" value="ECO:0007669"/>
    <property type="project" value="UniProtKB-KW"/>
</dbReference>
<keyword evidence="1" id="KW-0436">Ligase</keyword>
<dbReference type="PANTHER" id="PTHR43024">
    <property type="entry name" value="UDP-N-ACETYLMURAMOYL-TRIPEPTIDE--D-ALANYL-D-ALANINE LIGASE"/>
    <property type="match status" value="1"/>
</dbReference>
<proteinExistence type="predicted"/>
<sequence>MNLLITAIGIIWAAGTIKLVLFWIYLWQLKDYHVGRFLDHFKTAKGKRIIFSYLTQFFVWRLKKPVFTVKTILLTGLAILDVGGYFILVIISTTSIWYILIALALYNLFTPVIVSLIVLLVQPFFVMARNRILEKARQKMGKHENLTVIAITGSYGKTTTKEFLKTILSEKFNVLATPEHKNSEIGIAQTILQDLRPEHKIFIVEMGAYNKGGIDLLCRMAPPDMAMVTGVNEQHLATFGSWENLLSAEGGQELAVNLGSHGILVVNGENSYCVDLYKNFKGHKRIYTSKANTIDADLWAEQIEVKKEYLDFALISRQRQAVHFQIKVLGAHNIQNLLGAALVAKEMGMSLEEISAAAKKITPRQAGITLSGGTHGINVIDSSYSSNPDGVAADLDYLKIFEGKRVLVMPCLIELGEKSAQIHEQLGKKIAQVCDLAIITTKDKFKELEAGFMSQGLSERKMLLCESPQEIFNMITTFCKEGDAVLLEGGRPKELIRLLEK</sequence>
<feature type="transmembrane region" description="Helical" evidence="4">
    <location>
        <begin position="71"/>
        <end position="91"/>
    </location>
</feature>
<dbReference type="AlphaFoldDB" id="A0A1G2HU09"/>
<keyword evidence="4" id="KW-0472">Membrane</keyword>
<dbReference type="Gene3D" id="3.40.1190.10">
    <property type="entry name" value="Mur-like, catalytic domain"/>
    <property type="match status" value="1"/>
</dbReference>
<dbReference type="GO" id="GO:0016881">
    <property type="term" value="F:acid-amino acid ligase activity"/>
    <property type="evidence" value="ECO:0007669"/>
    <property type="project" value="InterPro"/>
</dbReference>
<dbReference type="Gene3D" id="3.90.190.20">
    <property type="entry name" value="Mur ligase, C-terminal domain"/>
    <property type="match status" value="1"/>
</dbReference>
<dbReference type="Proteomes" id="UP000178774">
    <property type="component" value="Unassembled WGS sequence"/>
</dbReference>
<dbReference type="InterPro" id="IPR004101">
    <property type="entry name" value="Mur_ligase_C"/>
</dbReference>
<dbReference type="InterPro" id="IPR036565">
    <property type="entry name" value="Mur-like_cat_sf"/>
</dbReference>
<name>A0A1G2HU09_9BACT</name>
<evidence type="ECO:0000256" key="1">
    <source>
        <dbReference type="ARBA" id="ARBA00022598"/>
    </source>
</evidence>
<protein>
    <recommendedName>
        <fullName evidence="9">Mur ligase central domain-containing protein</fullName>
    </recommendedName>
</protein>
<accession>A0A1G2HU09</accession>
<dbReference type="InterPro" id="IPR051046">
    <property type="entry name" value="MurCDEF_CellWall_CoF430Synth"/>
</dbReference>
<keyword evidence="3" id="KW-0067">ATP-binding</keyword>
<dbReference type="InterPro" id="IPR013221">
    <property type="entry name" value="Mur_ligase_cen"/>
</dbReference>
<feature type="domain" description="Mur ligase central" evidence="6">
    <location>
        <begin position="151"/>
        <end position="344"/>
    </location>
</feature>
<evidence type="ECO:0000256" key="4">
    <source>
        <dbReference type="SAM" id="Phobius"/>
    </source>
</evidence>
<evidence type="ECO:0000256" key="3">
    <source>
        <dbReference type="ARBA" id="ARBA00022840"/>
    </source>
</evidence>
<comment type="caution">
    <text evidence="7">The sequence shown here is derived from an EMBL/GenBank/DDBJ whole genome shotgun (WGS) entry which is preliminary data.</text>
</comment>
<keyword evidence="4" id="KW-0812">Transmembrane</keyword>
<dbReference type="SUPFAM" id="SSF53623">
    <property type="entry name" value="MurD-like peptide ligases, catalytic domain"/>
    <property type="match status" value="1"/>
</dbReference>
<dbReference type="Pfam" id="PF02875">
    <property type="entry name" value="Mur_ligase_C"/>
    <property type="match status" value="1"/>
</dbReference>
<reference evidence="7 8" key="1">
    <citation type="journal article" date="2016" name="Nat. Commun.">
        <title>Thousands of microbial genomes shed light on interconnected biogeochemical processes in an aquifer system.</title>
        <authorList>
            <person name="Anantharaman K."/>
            <person name="Brown C.T."/>
            <person name="Hug L.A."/>
            <person name="Sharon I."/>
            <person name="Castelle C.J."/>
            <person name="Probst A.J."/>
            <person name="Thomas B.C."/>
            <person name="Singh A."/>
            <person name="Wilkins M.J."/>
            <person name="Karaoz U."/>
            <person name="Brodie E.L."/>
            <person name="Williams K.H."/>
            <person name="Hubbard S.S."/>
            <person name="Banfield J.F."/>
        </authorList>
    </citation>
    <scope>NUCLEOTIDE SEQUENCE [LARGE SCALE GENOMIC DNA]</scope>
</reference>
<dbReference type="EMBL" id="MHOP01000011">
    <property type="protein sequence ID" value="OGZ66012.1"/>
    <property type="molecule type" value="Genomic_DNA"/>
</dbReference>
<feature type="transmembrane region" description="Helical" evidence="4">
    <location>
        <begin position="97"/>
        <end position="121"/>
    </location>
</feature>
<evidence type="ECO:0000313" key="7">
    <source>
        <dbReference type="EMBL" id="OGZ66012.1"/>
    </source>
</evidence>
<evidence type="ECO:0000313" key="8">
    <source>
        <dbReference type="Proteomes" id="UP000178774"/>
    </source>
</evidence>
<dbReference type="InterPro" id="IPR036615">
    <property type="entry name" value="Mur_ligase_C_dom_sf"/>
</dbReference>
<gene>
    <name evidence="7" type="ORF">A2822_03115</name>
</gene>
<evidence type="ECO:0000259" key="6">
    <source>
        <dbReference type="Pfam" id="PF08245"/>
    </source>
</evidence>
<dbReference type="SUPFAM" id="SSF53244">
    <property type="entry name" value="MurD-like peptide ligases, peptide-binding domain"/>
    <property type="match status" value="1"/>
</dbReference>
<keyword evidence="2" id="KW-0547">Nucleotide-binding</keyword>
<evidence type="ECO:0008006" key="9">
    <source>
        <dbReference type="Google" id="ProtNLM"/>
    </source>
</evidence>
<dbReference type="Pfam" id="PF08245">
    <property type="entry name" value="Mur_ligase_M"/>
    <property type="match status" value="1"/>
</dbReference>
<evidence type="ECO:0000256" key="2">
    <source>
        <dbReference type="ARBA" id="ARBA00022741"/>
    </source>
</evidence>
<keyword evidence="4" id="KW-1133">Transmembrane helix</keyword>